<dbReference type="SUPFAM" id="SSF55781">
    <property type="entry name" value="GAF domain-like"/>
    <property type="match status" value="2"/>
</dbReference>
<dbReference type="Gene3D" id="3.30.450.40">
    <property type="match status" value="2"/>
</dbReference>
<dbReference type="GO" id="GO:0016020">
    <property type="term" value="C:membrane"/>
    <property type="evidence" value="ECO:0007669"/>
    <property type="project" value="InterPro"/>
</dbReference>
<keyword evidence="1" id="KW-0808">Transferase</keyword>
<dbReference type="Pfam" id="PF07730">
    <property type="entry name" value="HisKA_3"/>
    <property type="match status" value="1"/>
</dbReference>
<dbReference type="InterPro" id="IPR029016">
    <property type="entry name" value="GAF-like_dom_sf"/>
</dbReference>
<keyword evidence="7" id="KW-1185">Reference proteome</keyword>
<organism evidence="6 7">
    <name type="scientific">Pengzhenrongella frigida</name>
    <dbReference type="NCBI Taxonomy" id="1259133"/>
    <lineage>
        <taxon>Bacteria</taxon>
        <taxon>Bacillati</taxon>
        <taxon>Actinomycetota</taxon>
        <taxon>Actinomycetes</taxon>
        <taxon>Micrococcales</taxon>
        <taxon>Pengzhenrongella</taxon>
    </lineage>
</organism>
<dbReference type="InterPro" id="IPR003018">
    <property type="entry name" value="GAF"/>
</dbReference>
<dbReference type="SUPFAM" id="SSF55874">
    <property type="entry name" value="ATPase domain of HSP90 chaperone/DNA topoisomerase II/histidine kinase"/>
    <property type="match status" value="1"/>
</dbReference>
<dbReference type="Pfam" id="PF13185">
    <property type="entry name" value="GAF_2"/>
    <property type="match status" value="1"/>
</dbReference>
<name>A0A4Q5N3U9_9MICO</name>
<sequence>MLGGMEPGQPRSTPPESLGDARLRALMEAIVSVSSELDLAIVLERLVTAACQLTGARYGAIGVLGENGALREFVSRGIDPPTRQAIGALPRGHGLLGHLVDVPHALRLHDLATHPAAVGFPPHHPRMRSFLGLPVRASGEVYANLYLTDKQGADGVVLDFTPGDEETVIALAAAAGVAVDHARTYRLARQHERWLEAAAASTAALTGELPLDRAVEAVVAWARDITGATIGALYTHAADLPEDGPGVALRGAEPVLAIGDGAALDRPGPTWLLAVPLRSGDRWIGALLLGWPYDGAATSPLVELAMVAGFAEKLALALDVAAAQADRARLAVLEERERIARDLHDMVIQRLFAIGLSVQAIAQDDVRADVARRLDVAVDELDETIKDIRSAIFRLGRSSSDGLGFRHQIDAEVVQARVPLGFLPRLRTDGVTAVVPRDLGEDAVAVVREALANTARHAHATSAIVRISVGDELVVEIQDDGIGLPSEVVRRSGLANMEARAVRSGGSLRLEAAPRGGTVLTWRVPLGGPTPQ</sequence>
<protein>
    <submittedName>
        <fullName evidence="6">GAF domain-containing sensor histidine kinase</fullName>
    </submittedName>
</protein>
<evidence type="ECO:0000256" key="2">
    <source>
        <dbReference type="ARBA" id="ARBA00022777"/>
    </source>
</evidence>
<dbReference type="GO" id="GO:0000155">
    <property type="term" value="F:phosphorelay sensor kinase activity"/>
    <property type="evidence" value="ECO:0007669"/>
    <property type="project" value="InterPro"/>
</dbReference>
<evidence type="ECO:0000256" key="1">
    <source>
        <dbReference type="ARBA" id="ARBA00022679"/>
    </source>
</evidence>
<dbReference type="InterPro" id="IPR050482">
    <property type="entry name" value="Sensor_HK_TwoCompSys"/>
</dbReference>
<dbReference type="AlphaFoldDB" id="A0A4Q5N3U9"/>
<gene>
    <name evidence="6" type="ORF">EUA98_00080</name>
</gene>
<feature type="domain" description="GAF" evidence="4">
    <location>
        <begin position="38"/>
        <end position="189"/>
    </location>
</feature>
<evidence type="ECO:0000313" key="6">
    <source>
        <dbReference type="EMBL" id="RYV52929.1"/>
    </source>
</evidence>
<dbReference type="GO" id="GO:0046983">
    <property type="term" value="F:protein dimerization activity"/>
    <property type="evidence" value="ECO:0007669"/>
    <property type="project" value="InterPro"/>
</dbReference>
<dbReference type="OrthoDB" id="5241249at2"/>
<comment type="caution">
    <text evidence="6">The sequence shown here is derived from an EMBL/GenBank/DDBJ whole genome shotgun (WGS) entry which is preliminary data.</text>
</comment>
<evidence type="ECO:0000259" key="5">
    <source>
        <dbReference type="SMART" id="SM00387"/>
    </source>
</evidence>
<dbReference type="CDD" id="cd16917">
    <property type="entry name" value="HATPase_UhpB-NarQ-NarX-like"/>
    <property type="match status" value="1"/>
</dbReference>
<dbReference type="InterPro" id="IPR036890">
    <property type="entry name" value="HATPase_C_sf"/>
</dbReference>
<dbReference type="InterPro" id="IPR003594">
    <property type="entry name" value="HATPase_dom"/>
</dbReference>
<dbReference type="EMBL" id="SDWW01000001">
    <property type="protein sequence ID" value="RYV52929.1"/>
    <property type="molecule type" value="Genomic_DNA"/>
</dbReference>
<evidence type="ECO:0000313" key="7">
    <source>
        <dbReference type="Proteomes" id="UP000293764"/>
    </source>
</evidence>
<dbReference type="InterPro" id="IPR011712">
    <property type="entry name" value="Sig_transdc_His_kin_sub3_dim/P"/>
</dbReference>
<dbReference type="Gene3D" id="3.30.565.10">
    <property type="entry name" value="Histidine kinase-like ATPase, C-terminal domain"/>
    <property type="match status" value="1"/>
</dbReference>
<dbReference type="PANTHER" id="PTHR24421:SF56">
    <property type="entry name" value="OXYGEN SENSOR HISTIDINE KINASE RESPONSE REGULATOR DOST"/>
    <property type="match status" value="1"/>
</dbReference>
<keyword evidence="3" id="KW-0902">Two-component regulatory system</keyword>
<dbReference type="PANTHER" id="PTHR24421">
    <property type="entry name" value="NITRATE/NITRITE SENSOR PROTEIN NARX-RELATED"/>
    <property type="match status" value="1"/>
</dbReference>
<evidence type="ECO:0000259" key="4">
    <source>
        <dbReference type="SMART" id="SM00065"/>
    </source>
</evidence>
<accession>A0A4Q5N3U9</accession>
<dbReference type="SMART" id="SM00387">
    <property type="entry name" value="HATPase_c"/>
    <property type="match status" value="1"/>
</dbReference>
<evidence type="ECO:0000256" key="3">
    <source>
        <dbReference type="ARBA" id="ARBA00023012"/>
    </source>
</evidence>
<proteinExistence type="predicted"/>
<dbReference type="SMART" id="SM00065">
    <property type="entry name" value="GAF"/>
    <property type="match status" value="1"/>
</dbReference>
<dbReference type="Pfam" id="PF02518">
    <property type="entry name" value="HATPase_c"/>
    <property type="match status" value="1"/>
</dbReference>
<dbReference type="Proteomes" id="UP000293764">
    <property type="component" value="Unassembled WGS sequence"/>
</dbReference>
<feature type="domain" description="Histidine kinase/HSP90-like ATPase" evidence="5">
    <location>
        <begin position="438"/>
        <end position="528"/>
    </location>
</feature>
<reference evidence="6 7" key="1">
    <citation type="submission" date="2019-01" db="EMBL/GenBank/DDBJ databases">
        <title>Novel species of Cellulomonas.</title>
        <authorList>
            <person name="Liu Q."/>
            <person name="Xin Y.-H."/>
        </authorList>
    </citation>
    <scope>NUCLEOTIDE SEQUENCE [LARGE SCALE GENOMIC DNA]</scope>
    <source>
        <strain evidence="6 7">HLT2-17</strain>
    </source>
</reference>
<dbReference type="Gene3D" id="1.20.5.1930">
    <property type="match status" value="1"/>
</dbReference>
<keyword evidence="2 6" id="KW-0418">Kinase</keyword>